<dbReference type="AlphaFoldDB" id="A0A9D2NV90"/>
<feature type="transmembrane region" description="Helical" evidence="1">
    <location>
        <begin position="94"/>
        <end position="111"/>
    </location>
</feature>
<evidence type="ECO:0000313" key="3">
    <source>
        <dbReference type="EMBL" id="HJC38063.1"/>
    </source>
</evidence>
<keyword evidence="1" id="KW-0472">Membrane</keyword>
<dbReference type="EMBL" id="DWWK01000039">
    <property type="protein sequence ID" value="HJC38063.1"/>
    <property type="molecule type" value="Genomic_DNA"/>
</dbReference>
<feature type="transmembrane region" description="Helical" evidence="1">
    <location>
        <begin position="131"/>
        <end position="149"/>
    </location>
</feature>
<dbReference type="GO" id="GO:0042802">
    <property type="term" value="F:identical protein binding"/>
    <property type="evidence" value="ECO:0007669"/>
    <property type="project" value="TreeGrafter"/>
</dbReference>
<dbReference type="InterPro" id="IPR032834">
    <property type="entry name" value="NatK-like_C"/>
</dbReference>
<keyword evidence="3" id="KW-0067">ATP-binding</keyword>
<evidence type="ECO:0000256" key="1">
    <source>
        <dbReference type="SAM" id="Phobius"/>
    </source>
</evidence>
<comment type="caution">
    <text evidence="3">The sequence shown here is derived from an EMBL/GenBank/DDBJ whole genome shotgun (WGS) entry which is preliminary data.</text>
</comment>
<sequence>MTSETTAFITTLPDIPRIITALAEWLSCMVCVLTLHRRFRGWRFAVAGAAFLVLQSVFLTATDGFEDIAWNLCMFAAWGLMLLFILLCTDVKKPAALCYCCSAFMVSEFAASAEWQLHCYVYEVLHPEGQLWKIALPAAVFALIFFVIWQVNRKLNTKEEPLSVTGREAAGIFLTTVVFFAISNLGFLSLNVPFAGRDSLEIFNMRTLTDLGGMAVLYAYQAQWRSSYMQRELDNIQNILMNQYEQYKQAQRTVDLINFRYHDLKNHMIALRSEENAPLRQEYLDQLEKDIHSYEAFNKTGSQVLDTLLTSKNLHCMQHKIDMTCVIDGSLFDFMDVMDICSIFGNALDNAIECEKKIKDYGKRMIHINAFSEKNFLIIRFENYYEGDIYFDKGLPVTTKNHKAAHGYGLKSLRYTVHKYNGEVNIDTDGNWFSLRILIPLKMS</sequence>
<dbReference type="Pfam" id="PF14501">
    <property type="entry name" value="HATPase_c_5"/>
    <property type="match status" value="1"/>
</dbReference>
<reference evidence="3" key="2">
    <citation type="submission" date="2021-04" db="EMBL/GenBank/DDBJ databases">
        <authorList>
            <person name="Gilroy R."/>
        </authorList>
    </citation>
    <scope>NUCLEOTIDE SEQUENCE</scope>
    <source>
        <strain evidence="3">ChiGjej1B1-1692</strain>
    </source>
</reference>
<name>A0A9D2NV90_9FIRM</name>
<feature type="transmembrane region" description="Helical" evidence="1">
    <location>
        <begin position="42"/>
        <end position="62"/>
    </location>
</feature>
<dbReference type="Proteomes" id="UP000823894">
    <property type="component" value="Unassembled WGS sequence"/>
</dbReference>
<feature type="transmembrane region" description="Helical" evidence="1">
    <location>
        <begin position="170"/>
        <end position="190"/>
    </location>
</feature>
<dbReference type="InterPro" id="IPR036890">
    <property type="entry name" value="HATPase_C_sf"/>
</dbReference>
<feature type="transmembrane region" description="Helical" evidence="1">
    <location>
        <begin position="15"/>
        <end position="35"/>
    </location>
</feature>
<dbReference type="GO" id="GO:0005524">
    <property type="term" value="F:ATP binding"/>
    <property type="evidence" value="ECO:0007669"/>
    <property type="project" value="UniProtKB-KW"/>
</dbReference>
<feature type="domain" description="Sensor histidine kinase NatK-like C-terminal" evidence="2">
    <location>
        <begin position="335"/>
        <end position="440"/>
    </location>
</feature>
<proteinExistence type="predicted"/>
<dbReference type="SUPFAM" id="SSF55874">
    <property type="entry name" value="ATPase domain of HSP90 chaperone/DNA topoisomerase II/histidine kinase"/>
    <property type="match status" value="1"/>
</dbReference>
<organism evidence="3 4">
    <name type="scientific">Candidatus Mediterraneibacter faecigallinarum</name>
    <dbReference type="NCBI Taxonomy" id="2838669"/>
    <lineage>
        <taxon>Bacteria</taxon>
        <taxon>Bacillati</taxon>
        <taxon>Bacillota</taxon>
        <taxon>Clostridia</taxon>
        <taxon>Lachnospirales</taxon>
        <taxon>Lachnospiraceae</taxon>
        <taxon>Mediterraneibacter</taxon>
    </lineage>
</organism>
<gene>
    <name evidence="3" type="ORF">H9757_03205</name>
</gene>
<dbReference type="PANTHER" id="PTHR40448">
    <property type="entry name" value="TWO-COMPONENT SENSOR HISTIDINE KINASE"/>
    <property type="match status" value="1"/>
</dbReference>
<dbReference type="PANTHER" id="PTHR40448:SF1">
    <property type="entry name" value="TWO-COMPONENT SENSOR HISTIDINE KINASE"/>
    <property type="match status" value="1"/>
</dbReference>
<keyword evidence="1" id="KW-0812">Transmembrane</keyword>
<feature type="transmembrane region" description="Helical" evidence="1">
    <location>
        <begin position="68"/>
        <end position="87"/>
    </location>
</feature>
<dbReference type="CDD" id="cd16935">
    <property type="entry name" value="HATPase_AgrC-ComD-like"/>
    <property type="match status" value="1"/>
</dbReference>
<keyword evidence="3" id="KW-0547">Nucleotide-binding</keyword>
<reference evidence="3" key="1">
    <citation type="journal article" date="2021" name="PeerJ">
        <title>Extensive microbial diversity within the chicken gut microbiome revealed by metagenomics and culture.</title>
        <authorList>
            <person name="Gilroy R."/>
            <person name="Ravi A."/>
            <person name="Getino M."/>
            <person name="Pursley I."/>
            <person name="Horton D.L."/>
            <person name="Alikhan N.F."/>
            <person name="Baker D."/>
            <person name="Gharbi K."/>
            <person name="Hall N."/>
            <person name="Watson M."/>
            <person name="Adriaenssens E.M."/>
            <person name="Foster-Nyarko E."/>
            <person name="Jarju S."/>
            <person name="Secka A."/>
            <person name="Antonio M."/>
            <person name="Oren A."/>
            <person name="Chaudhuri R.R."/>
            <person name="La Ragione R."/>
            <person name="Hildebrand F."/>
            <person name="Pallen M.J."/>
        </authorList>
    </citation>
    <scope>NUCLEOTIDE SEQUENCE</scope>
    <source>
        <strain evidence="3">ChiGjej1B1-1692</strain>
    </source>
</reference>
<protein>
    <submittedName>
        <fullName evidence="3">ATP-binding protein</fullName>
    </submittedName>
</protein>
<evidence type="ECO:0000313" key="4">
    <source>
        <dbReference type="Proteomes" id="UP000823894"/>
    </source>
</evidence>
<keyword evidence="1" id="KW-1133">Transmembrane helix</keyword>
<evidence type="ECO:0000259" key="2">
    <source>
        <dbReference type="Pfam" id="PF14501"/>
    </source>
</evidence>
<dbReference type="Gene3D" id="3.30.565.10">
    <property type="entry name" value="Histidine kinase-like ATPase, C-terminal domain"/>
    <property type="match status" value="1"/>
</dbReference>
<accession>A0A9D2NV90</accession>